<dbReference type="Proteomes" id="UP001054252">
    <property type="component" value="Unassembled WGS sequence"/>
</dbReference>
<dbReference type="EMBL" id="BPVZ01000172">
    <property type="protein sequence ID" value="GKV43745.1"/>
    <property type="molecule type" value="Genomic_DNA"/>
</dbReference>
<organism evidence="2 3">
    <name type="scientific">Rubroshorea leprosula</name>
    <dbReference type="NCBI Taxonomy" id="152421"/>
    <lineage>
        <taxon>Eukaryota</taxon>
        <taxon>Viridiplantae</taxon>
        <taxon>Streptophyta</taxon>
        <taxon>Embryophyta</taxon>
        <taxon>Tracheophyta</taxon>
        <taxon>Spermatophyta</taxon>
        <taxon>Magnoliopsida</taxon>
        <taxon>eudicotyledons</taxon>
        <taxon>Gunneridae</taxon>
        <taxon>Pentapetalae</taxon>
        <taxon>rosids</taxon>
        <taxon>malvids</taxon>
        <taxon>Malvales</taxon>
        <taxon>Dipterocarpaceae</taxon>
        <taxon>Rubroshorea</taxon>
    </lineage>
</organism>
<evidence type="ECO:0000313" key="2">
    <source>
        <dbReference type="EMBL" id="GKV43745.1"/>
    </source>
</evidence>
<keyword evidence="3" id="KW-1185">Reference proteome</keyword>
<comment type="caution">
    <text evidence="2">The sequence shown here is derived from an EMBL/GenBank/DDBJ whole genome shotgun (WGS) entry which is preliminary data.</text>
</comment>
<protein>
    <recommendedName>
        <fullName evidence="4">AtpF</fullName>
    </recommendedName>
</protein>
<evidence type="ECO:0000313" key="3">
    <source>
        <dbReference type="Proteomes" id="UP001054252"/>
    </source>
</evidence>
<feature type="transmembrane region" description="Helical" evidence="1">
    <location>
        <begin position="12"/>
        <end position="35"/>
    </location>
</feature>
<keyword evidence="1" id="KW-0812">Transmembrane</keyword>
<proteinExistence type="predicted"/>
<dbReference type="AlphaFoldDB" id="A0AAV5M1V9"/>
<evidence type="ECO:0008006" key="4">
    <source>
        <dbReference type="Google" id="ProtNLM"/>
    </source>
</evidence>
<name>A0AAV5M1V9_9ROSI</name>
<reference evidence="2 3" key="1">
    <citation type="journal article" date="2021" name="Commun. Biol.">
        <title>The genome of Shorea leprosula (Dipterocarpaceae) highlights the ecological relevance of drought in aseasonal tropical rainforests.</title>
        <authorList>
            <person name="Ng K.K.S."/>
            <person name="Kobayashi M.J."/>
            <person name="Fawcett J.A."/>
            <person name="Hatakeyama M."/>
            <person name="Paape T."/>
            <person name="Ng C.H."/>
            <person name="Ang C.C."/>
            <person name="Tnah L.H."/>
            <person name="Lee C.T."/>
            <person name="Nishiyama T."/>
            <person name="Sese J."/>
            <person name="O'Brien M.J."/>
            <person name="Copetti D."/>
            <person name="Mohd Noor M.I."/>
            <person name="Ong R.C."/>
            <person name="Putra M."/>
            <person name="Sireger I.Z."/>
            <person name="Indrioko S."/>
            <person name="Kosugi Y."/>
            <person name="Izuno A."/>
            <person name="Isagi Y."/>
            <person name="Lee S.L."/>
            <person name="Shimizu K.K."/>
        </authorList>
    </citation>
    <scope>NUCLEOTIDE SEQUENCE [LARGE SCALE GENOMIC DNA]</scope>
    <source>
        <strain evidence="2">214</strain>
    </source>
</reference>
<sequence>MIVLNFDLYVNHILGDLSASGYFFLFFILNFSLIFM</sequence>
<keyword evidence="1" id="KW-0472">Membrane</keyword>
<accession>A0AAV5M1V9</accession>
<keyword evidence="1" id="KW-1133">Transmembrane helix</keyword>
<gene>
    <name evidence="2" type="ORF">SLEP1_g50997</name>
</gene>
<evidence type="ECO:0000256" key="1">
    <source>
        <dbReference type="SAM" id="Phobius"/>
    </source>
</evidence>